<organism evidence="1 2">
    <name type="scientific">Caerostris extrusa</name>
    <name type="common">Bark spider</name>
    <name type="synonym">Caerostris bankana</name>
    <dbReference type="NCBI Taxonomy" id="172846"/>
    <lineage>
        <taxon>Eukaryota</taxon>
        <taxon>Metazoa</taxon>
        <taxon>Ecdysozoa</taxon>
        <taxon>Arthropoda</taxon>
        <taxon>Chelicerata</taxon>
        <taxon>Arachnida</taxon>
        <taxon>Araneae</taxon>
        <taxon>Araneomorphae</taxon>
        <taxon>Entelegynae</taxon>
        <taxon>Araneoidea</taxon>
        <taxon>Araneidae</taxon>
        <taxon>Caerostris</taxon>
    </lineage>
</organism>
<reference evidence="1 2" key="1">
    <citation type="submission" date="2021-06" db="EMBL/GenBank/DDBJ databases">
        <title>Caerostris extrusa draft genome.</title>
        <authorList>
            <person name="Kono N."/>
            <person name="Arakawa K."/>
        </authorList>
    </citation>
    <scope>NUCLEOTIDE SEQUENCE [LARGE SCALE GENOMIC DNA]</scope>
</reference>
<dbReference type="AlphaFoldDB" id="A0AAV4VCS9"/>
<proteinExistence type="predicted"/>
<evidence type="ECO:0000313" key="1">
    <source>
        <dbReference type="EMBL" id="GIY67946.1"/>
    </source>
</evidence>
<accession>A0AAV4VCS9</accession>
<protein>
    <submittedName>
        <fullName evidence="1">Uncharacterized protein</fullName>
    </submittedName>
</protein>
<keyword evidence="2" id="KW-1185">Reference proteome</keyword>
<dbReference type="EMBL" id="BPLR01014303">
    <property type="protein sequence ID" value="GIY67946.1"/>
    <property type="molecule type" value="Genomic_DNA"/>
</dbReference>
<comment type="caution">
    <text evidence="1">The sequence shown here is derived from an EMBL/GenBank/DDBJ whole genome shotgun (WGS) entry which is preliminary data.</text>
</comment>
<name>A0AAV4VCS9_CAEEX</name>
<dbReference type="Proteomes" id="UP001054945">
    <property type="component" value="Unassembled WGS sequence"/>
</dbReference>
<sequence length="135" mass="15392">MSQSGYRLIFDLKNKQVGDDGLGGWSKTKDEILFSGKESIERRRRLVQWNKTYLCPSALSLCLRQNSWCLSSSSFVVVGSMSGLKKHLRFEYGYFIQHIKLGLVYGLKYPAKPNSIKANNPPSYAYSLQKTYPPD</sequence>
<evidence type="ECO:0000313" key="2">
    <source>
        <dbReference type="Proteomes" id="UP001054945"/>
    </source>
</evidence>
<gene>
    <name evidence="1" type="ORF">CEXT_287111</name>
</gene>